<dbReference type="PANTHER" id="PTHR23088:SF27">
    <property type="entry name" value="DEAMINATED GLUTATHIONE AMIDASE"/>
    <property type="match status" value="1"/>
</dbReference>
<name>A0A3B0ZB68_9ZZZZ</name>
<dbReference type="SUPFAM" id="SSF56317">
    <property type="entry name" value="Carbon-nitrogen hydrolase"/>
    <property type="match status" value="1"/>
</dbReference>
<dbReference type="PROSITE" id="PS01227">
    <property type="entry name" value="UPF0012"/>
    <property type="match status" value="1"/>
</dbReference>
<keyword evidence="1" id="KW-0378">Hydrolase</keyword>
<dbReference type="InterPro" id="IPR045254">
    <property type="entry name" value="Nit1/2_C-N_Hydrolase"/>
</dbReference>
<feature type="domain" description="CN hydrolase" evidence="2">
    <location>
        <begin position="2"/>
        <end position="251"/>
    </location>
</feature>
<dbReference type="AlphaFoldDB" id="A0A3B0ZB68"/>
<sequence>MARVAAVQMASGPNVSANLLEATRLIGMAVDGGADLIVLPENFAIIGMSETDKVDIKEQAGEGPIQEFLSQQSAKQGVWLVGGTIPLTATHENKIRAASLLFDDKGQQQARYDKIHLFDVSLNDGQDNYEESLTIEPGDEIVVVDTPFGKLGLGVCYDLRFPEQFRYMLDQGVEILALPAAFTAITGRAHWEVLVRARAIENLCYVVAAAQGGYHVNGRETHGDSMIVDSWGVVLDRLQGGAGVVMGDLDSDKIVSTRRTFPAIAHRKLRCKMK</sequence>
<dbReference type="PROSITE" id="PS50263">
    <property type="entry name" value="CN_HYDROLASE"/>
    <property type="match status" value="1"/>
</dbReference>
<proteinExistence type="predicted"/>
<gene>
    <name evidence="3" type="ORF">MNBD_GAMMA16-1062</name>
</gene>
<dbReference type="CDD" id="cd07572">
    <property type="entry name" value="nit"/>
    <property type="match status" value="1"/>
</dbReference>
<dbReference type="InterPro" id="IPR001110">
    <property type="entry name" value="UPF0012_CS"/>
</dbReference>
<evidence type="ECO:0000259" key="2">
    <source>
        <dbReference type="PROSITE" id="PS50263"/>
    </source>
</evidence>
<accession>A0A3B0ZB68</accession>
<dbReference type="Pfam" id="PF00795">
    <property type="entry name" value="CN_hydrolase"/>
    <property type="match status" value="1"/>
</dbReference>
<evidence type="ECO:0000313" key="3">
    <source>
        <dbReference type="EMBL" id="VAW88781.1"/>
    </source>
</evidence>
<dbReference type="PANTHER" id="PTHR23088">
    <property type="entry name" value="NITRILASE-RELATED"/>
    <property type="match status" value="1"/>
</dbReference>
<dbReference type="InterPro" id="IPR003010">
    <property type="entry name" value="C-N_Hydrolase"/>
</dbReference>
<evidence type="ECO:0000256" key="1">
    <source>
        <dbReference type="ARBA" id="ARBA00022801"/>
    </source>
</evidence>
<organism evidence="3">
    <name type="scientific">hydrothermal vent metagenome</name>
    <dbReference type="NCBI Taxonomy" id="652676"/>
    <lineage>
        <taxon>unclassified sequences</taxon>
        <taxon>metagenomes</taxon>
        <taxon>ecological metagenomes</taxon>
    </lineage>
</organism>
<dbReference type="InterPro" id="IPR036526">
    <property type="entry name" value="C-N_Hydrolase_sf"/>
</dbReference>
<dbReference type="GO" id="GO:0016811">
    <property type="term" value="F:hydrolase activity, acting on carbon-nitrogen (but not peptide) bonds, in linear amides"/>
    <property type="evidence" value="ECO:0007669"/>
    <property type="project" value="InterPro"/>
</dbReference>
<protein>
    <submittedName>
        <fullName evidence="3">FIG003879: Uncharacterized subgroup of the nitrilase superfamily</fullName>
    </submittedName>
</protein>
<dbReference type="EMBL" id="UOFO01000151">
    <property type="protein sequence ID" value="VAW88781.1"/>
    <property type="molecule type" value="Genomic_DNA"/>
</dbReference>
<reference evidence="3" key="1">
    <citation type="submission" date="2018-06" db="EMBL/GenBank/DDBJ databases">
        <authorList>
            <person name="Zhirakovskaya E."/>
        </authorList>
    </citation>
    <scope>NUCLEOTIDE SEQUENCE</scope>
</reference>
<dbReference type="Gene3D" id="3.60.110.10">
    <property type="entry name" value="Carbon-nitrogen hydrolase"/>
    <property type="match status" value="1"/>
</dbReference>